<dbReference type="EMBL" id="AP010904">
    <property type="protein sequence ID" value="BAH77616.1"/>
    <property type="molecule type" value="Genomic_DNA"/>
</dbReference>
<evidence type="ECO:0000313" key="1">
    <source>
        <dbReference type="EMBL" id="BAH77616.1"/>
    </source>
</evidence>
<keyword evidence="2" id="KW-1185">Reference proteome</keyword>
<dbReference type="STRING" id="573370.DMR_41250"/>
<gene>
    <name evidence="1" type="ordered locus">DMR_41250</name>
</gene>
<dbReference type="Proteomes" id="UP000009071">
    <property type="component" value="Chromosome"/>
</dbReference>
<organism evidence="1 2">
    <name type="scientific">Solidesulfovibrio magneticus (strain ATCC 700980 / DSM 13731 / RS-1)</name>
    <name type="common">Desulfovibrio magneticus</name>
    <dbReference type="NCBI Taxonomy" id="573370"/>
    <lineage>
        <taxon>Bacteria</taxon>
        <taxon>Pseudomonadati</taxon>
        <taxon>Thermodesulfobacteriota</taxon>
        <taxon>Desulfovibrionia</taxon>
        <taxon>Desulfovibrionales</taxon>
        <taxon>Desulfovibrionaceae</taxon>
        <taxon>Solidesulfovibrio</taxon>
    </lineage>
</organism>
<dbReference type="OrthoDB" id="1524066at2"/>
<protein>
    <recommendedName>
        <fullName evidence="3">Cytochrome c domain-containing protein</fullName>
    </recommendedName>
</protein>
<sequence length="174" mass="18040">MQRQQNHATADSRGLVWVVLAASATLVVLAAILANTGNSQPPQAMVAAGLNGRTPGLARQPGTGLRAAAAAMVYYEPTIRDIINADCSRCHSGAARNLMDYDNLNAYAQSGMLSAMVQGPMRNFAGADADAILAWVDAGAPEKAPARTATAAALTTPRYACPPPADLGVWKPLP</sequence>
<evidence type="ECO:0008006" key="3">
    <source>
        <dbReference type="Google" id="ProtNLM"/>
    </source>
</evidence>
<dbReference type="AlphaFoldDB" id="C4XPR6"/>
<name>C4XPR6_SOLM1</name>
<accession>C4XPR6</accession>
<evidence type="ECO:0000313" key="2">
    <source>
        <dbReference type="Proteomes" id="UP000009071"/>
    </source>
</evidence>
<proteinExistence type="predicted"/>
<dbReference type="HOGENOM" id="CLU_1537617_0_0_7"/>
<reference evidence="1 2" key="1">
    <citation type="journal article" date="2009" name="Genome Res.">
        <title>Whole genome sequence of Desulfovibrio magneticus strain RS-1 revealed common gene clusters in magnetotactic bacteria.</title>
        <authorList>
            <person name="Nakazawa H."/>
            <person name="Arakaki A."/>
            <person name="Narita-Yamada S."/>
            <person name="Yashiro I."/>
            <person name="Jinno K."/>
            <person name="Aoki N."/>
            <person name="Tsuruyama A."/>
            <person name="Okamura Y."/>
            <person name="Tanikawa S."/>
            <person name="Fujita N."/>
            <person name="Takeyama H."/>
            <person name="Matsunaga T."/>
        </authorList>
    </citation>
    <scope>NUCLEOTIDE SEQUENCE [LARGE SCALE GENOMIC DNA]</scope>
    <source>
        <strain evidence="2">ATCC 700980 / DSM 13731 / RS-1</strain>
    </source>
</reference>
<dbReference type="KEGG" id="dma:DMR_41250"/>
<dbReference type="RefSeq" id="WP_015862744.1">
    <property type="nucleotide sequence ID" value="NC_012796.1"/>
</dbReference>